<proteinExistence type="predicted"/>
<comment type="caution">
    <text evidence="2">The sequence shown here is derived from an EMBL/GenBank/DDBJ whole genome shotgun (WGS) entry which is preliminary data.</text>
</comment>
<dbReference type="AlphaFoldDB" id="A0A5J4UQK6"/>
<evidence type="ECO:0000313" key="2">
    <source>
        <dbReference type="EMBL" id="KAA6372444.1"/>
    </source>
</evidence>
<name>A0A5J4UQK6_9EUKA</name>
<keyword evidence="1" id="KW-0812">Transmembrane</keyword>
<keyword evidence="1" id="KW-1133">Transmembrane helix</keyword>
<dbReference type="EMBL" id="SNRW01013596">
    <property type="protein sequence ID" value="KAA6372444.1"/>
    <property type="molecule type" value="Genomic_DNA"/>
</dbReference>
<feature type="transmembrane region" description="Helical" evidence="1">
    <location>
        <begin position="12"/>
        <end position="36"/>
    </location>
</feature>
<feature type="non-terminal residue" evidence="2">
    <location>
        <position position="41"/>
    </location>
</feature>
<protein>
    <submittedName>
        <fullName evidence="2">Uncharacterized protein</fullName>
    </submittedName>
</protein>
<dbReference type="Proteomes" id="UP000324800">
    <property type="component" value="Unassembled WGS sequence"/>
</dbReference>
<organism evidence="2 3">
    <name type="scientific">Streblomastix strix</name>
    <dbReference type="NCBI Taxonomy" id="222440"/>
    <lineage>
        <taxon>Eukaryota</taxon>
        <taxon>Metamonada</taxon>
        <taxon>Preaxostyla</taxon>
        <taxon>Oxymonadida</taxon>
        <taxon>Streblomastigidae</taxon>
        <taxon>Streblomastix</taxon>
    </lineage>
</organism>
<evidence type="ECO:0000256" key="1">
    <source>
        <dbReference type="SAM" id="Phobius"/>
    </source>
</evidence>
<sequence>MALITFKPSWAGFFRFLAYFISLMFLVAGIISLSQIPDIYP</sequence>
<gene>
    <name evidence="2" type="ORF">EZS28_032028</name>
</gene>
<keyword evidence="1" id="KW-0472">Membrane</keyword>
<reference evidence="2 3" key="1">
    <citation type="submission" date="2019-03" db="EMBL/GenBank/DDBJ databases">
        <title>Single cell metagenomics reveals metabolic interactions within the superorganism composed of flagellate Streblomastix strix and complex community of Bacteroidetes bacteria on its surface.</title>
        <authorList>
            <person name="Treitli S.C."/>
            <person name="Kolisko M."/>
            <person name="Husnik F."/>
            <person name="Keeling P."/>
            <person name="Hampl V."/>
        </authorList>
    </citation>
    <scope>NUCLEOTIDE SEQUENCE [LARGE SCALE GENOMIC DNA]</scope>
    <source>
        <strain evidence="2">ST1C</strain>
    </source>
</reference>
<evidence type="ECO:0000313" key="3">
    <source>
        <dbReference type="Proteomes" id="UP000324800"/>
    </source>
</evidence>
<accession>A0A5J4UQK6</accession>